<dbReference type="AlphaFoldDB" id="A0A820FWQ3"/>
<evidence type="ECO:0000313" key="2">
    <source>
        <dbReference type="EMBL" id="CAF4271230.1"/>
    </source>
</evidence>
<accession>A0A820FWQ3</accession>
<reference evidence="2" key="1">
    <citation type="submission" date="2021-02" db="EMBL/GenBank/DDBJ databases">
        <authorList>
            <person name="Nowell W R."/>
        </authorList>
    </citation>
    <scope>NUCLEOTIDE SEQUENCE</scope>
</reference>
<proteinExistence type="predicted"/>
<keyword evidence="1" id="KW-0472">Membrane</keyword>
<evidence type="ECO:0000313" key="3">
    <source>
        <dbReference type="Proteomes" id="UP000663823"/>
    </source>
</evidence>
<sequence length="51" mass="6148">MRIAHLHTFIWWSVDYIGTKTYCNIFIYDYEIAFQIFFLILTCAIPPILMT</sequence>
<protein>
    <submittedName>
        <fullName evidence="2">Uncharacterized protein</fullName>
    </submittedName>
</protein>
<keyword evidence="1" id="KW-1133">Transmembrane helix</keyword>
<name>A0A820FWQ3_9BILA</name>
<evidence type="ECO:0000256" key="1">
    <source>
        <dbReference type="SAM" id="Phobius"/>
    </source>
</evidence>
<organism evidence="2 3">
    <name type="scientific">Rotaria sordida</name>
    <dbReference type="NCBI Taxonomy" id="392033"/>
    <lineage>
        <taxon>Eukaryota</taxon>
        <taxon>Metazoa</taxon>
        <taxon>Spiralia</taxon>
        <taxon>Gnathifera</taxon>
        <taxon>Rotifera</taxon>
        <taxon>Eurotatoria</taxon>
        <taxon>Bdelloidea</taxon>
        <taxon>Philodinida</taxon>
        <taxon>Philodinidae</taxon>
        <taxon>Rotaria</taxon>
    </lineage>
</organism>
<keyword evidence="1" id="KW-0812">Transmembrane</keyword>
<feature type="non-terminal residue" evidence="2">
    <location>
        <position position="51"/>
    </location>
</feature>
<comment type="caution">
    <text evidence="2">The sequence shown here is derived from an EMBL/GenBank/DDBJ whole genome shotgun (WGS) entry which is preliminary data.</text>
</comment>
<feature type="transmembrane region" description="Helical" evidence="1">
    <location>
        <begin position="32"/>
        <end position="50"/>
    </location>
</feature>
<dbReference type="Proteomes" id="UP000663823">
    <property type="component" value="Unassembled WGS sequence"/>
</dbReference>
<gene>
    <name evidence="2" type="ORF">OTI717_LOCUS41114</name>
</gene>
<dbReference type="EMBL" id="CAJOAX010037985">
    <property type="protein sequence ID" value="CAF4271230.1"/>
    <property type="molecule type" value="Genomic_DNA"/>
</dbReference>